<comment type="caution">
    <text evidence="3">The sequence shown here is derived from an EMBL/GenBank/DDBJ whole genome shotgun (WGS) entry which is preliminary data.</text>
</comment>
<keyword evidence="1" id="KW-0812">Transmembrane</keyword>
<evidence type="ECO:0000259" key="2">
    <source>
        <dbReference type="Pfam" id="PF19803"/>
    </source>
</evidence>
<dbReference type="InterPro" id="IPR046253">
    <property type="entry name" value="DUF6286"/>
</dbReference>
<keyword evidence="4" id="KW-1185">Reference proteome</keyword>
<dbReference type="Proteomes" id="UP000331127">
    <property type="component" value="Unassembled WGS sequence"/>
</dbReference>
<organism evidence="3 4">
    <name type="scientific">Acrocarpospora macrocephala</name>
    <dbReference type="NCBI Taxonomy" id="150177"/>
    <lineage>
        <taxon>Bacteria</taxon>
        <taxon>Bacillati</taxon>
        <taxon>Actinomycetota</taxon>
        <taxon>Actinomycetes</taxon>
        <taxon>Streptosporangiales</taxon>
        <taxon>Streptosporangiaceae</taxon>
        <taxon>Acrocarpospora</taxon>
    </lineage>
</organism>
<feature type="domain" description="DUF6286" evidence="2">
    <location>
        <begin position="130"/>
        <end position="233"/>
    </location>
</feature>
<keyword evidence="1" id="KW-0472">Membrane</keyword>
<sequence>MLTGYVANNPASPLHDRAKWRVIRPVAAASVYPWMTMSTVEEILAGGHSTASRARRRMLARQATRRLRPGRDSAGVVVAAALAIVAWGSTAEMVVSWLGGPAAWPGMSRLVARTWGDALVPGLALAAITAGVVLILLALLPGRVKLIALETADEGVTMGLTRQGLRRTLVAAALTVDGVDVARVRLRHGQIEVTVVTDADRTGDLLREVGAAVGDRLQSLALHGRHEVVVRLRRRRI</sequence>
<evidence type="ECO:0000256" key="1">
    <source>
        <dbReference type="SAM" id="Phobius"/>
    </source>
</evidence>
<reference evidence="3 4" key="1">
    <citation type="submission" date="2019-10" db="EMBL/GenBank/DDBJ databases">
        <title>Whole genome shotgun sequence of Acrocarpospora macrocephala NBRC 16266.</title>
        <authorList>
            <person name="Ichikawa N."/>
            <person name="Kimura A."/>
            <person name="Kitahashi Y."/>
            <person name="Komaki H."/>
            <person name="Oguchi A."/>
        </authorList>
    </citation>
    <scope>NUCLEOTIDE SEQUENCE [LARGE SCALE GENOMIC DNA]</scope>
    <source>
        <strain evidence="3 4">NBRC 16266</strain>
    </source>
</reference>
<accession>A0A5M3WNZ2</accession>
<dbReference type="EMBL" id="BLAE01000018">
    <property type="protein sequence ID" value="GES09879.1"/>
    <property type="molecule type" value="Genomic_DNA"/>
</dbReference>
<evidence type="ECO:0000313" key="3">
    <source>
        <dbReference type="EMBL" id="GES09879.1"/>
    </source>
</evidence>
<feature type="transmembrane region" description="Helical" evidence="1">
    <location>
        <begin position="74"/>
        <end position="98"/>
    </location>
</feature>
<feature type="transmembrane region" description="Helical" evidence="1">
    <location>
        <begin position="118"/>
        <end position="140"/>
    </location>
</feature>
<proteinExistence type="predicted"/>
<dbReference type="AlphaFoldDB" id="A0A5M3WNZ2"/>
<evidence type="ECO:0000313" key="4">
    <source>
        <dbReference type="Proteomes" id="UP000331127"/>
    </source>
</evidence>
<protein>
    <recommendedName>
        <fullName evidence="2">DUF6286 domain-containing protein</fullName>
    </recommendedName>
</protein>
<gene>
    <name evidence="3" type="ORF">Amac_034750</name>
</gene>
<name>A0A5M3WNZ2_9ACTN</name>
<dbReference type="Pfam" id="PF19803">
    <property type="entry name" value="DUF6286"/>
    <property type="match status" value="1"/>
</dbReference>
<keyword evidence="1" id="KW-1133">Transmembrane helix</keyword>